<dbReference type="Gene3D" id="1.10.443.10">
    <property type="entry name" value="Intergrase catalytic core"/>
    <property type="match status" value="1"/>
</dbReference>
<dbReference type="InterPro" id="IPR010998">
    <property type="entry name" value="Integrase_recombinase_N"/>
</dbReference>
<evidence type="ECO:0000313" key="7">
    <source>
        <dbReference type="EMBL" id="PNY81652.1"/>
    </source>
</evidence>
<dbReference type="InterPro" id="IPR011010">
    <property type="entry name" value="DNA_brk_join_enz"/>
</dbReference>
<gene>
    <name evidence="7" type="ORF">CVO96_09960</name>
</gene>
<dbReference type="PROSITE" id="PS51900">
    <property type="entry name" value="CB"/>
    <property type="match status" value="1"/>
</dbReference>
<dbReference type="OrthoDB" id="9785687at2"/>
<dbReference type="PANTHER" id="PTHR30349:SF81">
    <property type="entry name" value="TYROSINE RECOMBINASE XERC"/>
    <property type="match status" value="1"/>
</dbReference>
<dbReference type="Proteomes" id="UP000236379">
    <property type="component" value="Unassembled WGS sequence"/>
</dbReference>
<dbReference type="InterPro" id="IPR004107">
    <property type="entry name" value="Integrase_SAM-like_N"/>
</dbReference>
<evidence type="ECO:0000256" key="1">
    <source>
        <dbReference type="ARBA" id="ARBA00022908"/>
    </source>
</evidence>
<dbReference type="Gene3D" id="1.10.150.130">
    <property type="match status" value="1"/>
</dbReference>
<dbReference type="SUPFAM" id="SSF56349">
    <property type="entry name" value="DNA breaking-rejoining enzymes"/>
    <property type="match status" value="1"/>
</dbReference>
<feature type="domain" description="Core-binding (CB)" evidence="6">
    <location>
        <begin position="1"/>
        <end position="85"/>
    </location>
</feature>
<accession>A0A2K3UYP9</accession>
<dbReference type="PROSITE" id="PS51898">
    <property type="entry name" value="TYR_RECOMBINASE"/>
    <property type="match status" value="1"/>
</dbReference>
<keyword evidence="2 4" id="KW-0238">DNA-binding</keyword>
<dbReference type="InterPro" id="IPR050090">
    <property type="entry name" value="Tyrosine_recombinase_XerCD"/>
</dbReference>
<evidence type="ECO:0000259" key="5">
    <source>
        <dbReference type="PROSITE" id="PS51898"/>
    </source>
</evidence>
<proteinExistence type="predicted"/>
<evidence type="ECO:0000256" key="4">
    <source>
        <dbReference type="PROSITE-ProRule" id="PRU01248"/>
    </source>
</evidence>
<sequence length="299" mass="33041">MEHLRQSVTDFIRDGERRLSPATILYYRSALAAFLDYCETQGVQLVSGVTRPLIRAYAAQLDGTMAPGGAHARLRALRVFVNWLVREELLSGNPLPHHLFPKVPQPELAVITEGDMAALLTQAATTRRPLRDRAMLLTLFDTGLRASELCGLHLDHLLPDSTLYVRLGKGAKDRRVPISKPTRRALQAYIQKERPDSESTQLFLSRGAQPLTASGLLQHLVDLCAAAGLPHKTPHAFRRGFAVSFIKHGADLVRLRDVLGHTSIAMSARYAVMSSEDLKELHQTASPVQHMAGRKKGGR</sequence>
<name>A0A2K3UYP9_9DEIO</name>
<dbReference type="RefSeq" id="WP_103312093.1">
    <property type="nucleotide sequence ID" value="NZ_PPPD01000001.1"/>
</dbReference>
<evidence type="ECO:0000256" key="3">
    <source>
        <dbReference type="ARBA" id="ARBA00023172"/>
    </source>
</evidence>
<dbReference type="InterPro" id="IPR013762">
    <property type="entry name" value="Integrase-like_cat_sf"/>
</dbReference>
<feature type="domain" description="Tyr recombinase" evidence="5">
    <location>
        <begin position="106"/>
        <end position="283"/>
    </location>
</feature>
<evidence type="ECO:0000259" key="6">
    <source>
        <dbReference type="PROSITE" id="PS51900"/>
    </source>
</evidence>
<dbReference type="AlphaFoldDB" id="A0A2K3UYP9"/>
<protein>
    <submittedName>
        <fullName evidence="7">Integrase</fullName>
    </submittedName>
</protein>
<dbReference type="PANTHER" id="PTHR30349">
    <property type="entry name" value="PHAGE INTEGRASE-RELATED"/>
    <property type="match status" value="1"/>
</dbReference>
<dbReference type="GO" id="GO:0003677">
    <property type="term" value="F:DNA binding"/>
    <property type="evidence" value="ECO:0007669"/>
    <property type="project" value="UniProtKB-UniRule"/>
</dbReference>
<dbReference type="EMBL" id="PPPD01000001">
    <property type="protein sequence ID" value="PNY81652.1"/>
    <property type="molecule type" value="Genomic_DNA"/>
</dbReference>
<reference evidence="7 8" key="1">
    <citation type="submission" date="2018-01" db="EMBL/GenBank/DDBJ databases">
        <title>Deinococcus koreensis sp. nov., a radiation-resistant bacterium isolated from river water.</title>
        <authorList>
            <person name="Choi A."/>
        </authorList>
    </citation>
    <scope>NUCLEOTIDE SEQUENCE [LARGE SCALE GENOMIC DNA]</scope>
    <source>
        <strain evidence="7 8">SJW1-2</strain>
    </source>
</reference>
<dbReference type="GO" id="GO:0006310">
    <property type="term" value="P:DNA recombination"/>
    <property type="evidence" value="ECO:0007669"/>
    <property type="project" value="UniProtKB-KW"/>
</dbReference>
<organism evidence="7 8">
    <name type="scientific">Deinococcus koreensis</name>
    <dbReference type="NCBI Taxonomy" id="2054903"/>
    <lineage>
        <taxon>Bacteria</taxon>
        <taxon>Thermotogati</taxon>
        <taxon>Deinococcota</taxon>
        <taxon>Deinococci</taxon>
        <taxon>Deinococcales</taxon>
        <taxon>Deinococcaceae</taxon>
        <taxon>Deinococcus</taxon>
    </lineage>
</organism>
<dbReference type="Pfam" id="PF02899">
    <property type="entry name" value="Phage_int_SAM_1"/>
    <property type="match status" value="1"/>
</dbReference>
<dbReference type="GO" id="GO:0015074">
    <property type="term" value="P:DNA integration"/>
    <property type="evidence" value="ECO:0007669"/>
    <property type="project" value="UniProtKB-KW"/>
</dbReference>
<dbReference type="Pfam" id="PF00589">
    <property type="entry name" value="Phage_integrase"/>
    <property type="match status" value="1"/>
</dbReference>
<evidence type="ECO:0000256" key="2">
    <source>
        <dbReference type="ARBA" id="ARBA00023125"/>
    </source>
</evidence>
<dbReference type="InterPro" id="IPR002104">
    <property type="entry name" value="Integrase_catalytic"/>
</dbReference>
<dbReference type="InterPro" id="IPR044068">
    <property type="entry name" value="CB"/>
</dbReference>
<comment type="caution">
    <text evidence="7">The sequence shown here is derived from an EMBL/GenBank/DDBJ whole genome shotgun (WGS) entry which is preliminary data.</text>
</comment>
<keyword evidence="3" id="KW-0233">DNA recombination</keyword>
<keyword evidence="1" id="KW-0229">DNA integration</keyword>
<keyword evidence="8" id="KW-1185">Reference proteome</keyword>
<evidence type="ECO:0000313" key="8">
    <source>
        <dbReference type="Proteomes" id="UP000236379"/>
    </source>
</evidence>